<reference evidence="3 5" key="2">
    <citation type="submission" date="2023-09" db="EMBL/GenBank/DDBJ databases">
        <title>Complete-Gapless Cercospora beticola genome.</title>
        <authorList>
            <person name="Wyatt N.A."/>
            <person name="Spanner R.E."/>
            <person name="Bolton M.D."/>
        </authorList>
    </citation>
    <scope>NUCLEOTIDE SEQUENCE [LARGE SCALE GENOMIC DNA]</scope>
    <source>
        <strain evidence="3">Cb09-40</strain>
    </source>
</reference>
<evidence type="ECO:0000256" key="1">
    <source>
        <dbReference type="SAM" id="MobiDB-lite"/>
    </source>
</evidence>
<dbReference type="OrthoDB" id="3648584at2759"/>
<keyword evidence="5" id="KW-1185">Reference proteome</keyword>
<dbReference type="EMBL" id="LKMD01000107">
    <property type="protein sequence ID" value="PIA90322.1"/>
    <property type="molecule type" value="Genomic_DNA"/>
</dbReference>
<gene>
    <name evidence="2" type="ORF">CB0940_11151</name>
    <name evidence="3" type="ORF">RHO25_012645</name>
</gene>
<dbReference type="EMBL" id="CP134192">
    <property type="protein sequence ID" value="WPB07981.1"/>
    <property type="molecule type" value="Genomic_DNA"/>
</dbReference>
<accession>A0A2G5HDL4</accession>
<evidence type="ECO:0000313" key="3">
    <source>
        <dbReference type="EMBL" id="WPB07981.1"/>
    </source>
</evidence>
<reference evidence="2 4" key="1">
    <citation type="submission" date="2015-10" db="EMBL/GenBank/DDBJ databases">
        <title>The cercosporin biosynthetic gene cluster was horizontally transferred to several fungal lineages and shown to be expanded in Cercospora beticola based on microsynteny with recipient genomes.</title>
        <authorList>
            <person name="De Jonge R."/>
            <person name="Ebert M.K."/>
            <person name="Suttle J.C."/>
            <person name="Jurick Ii W.M."/>
            <person name="Secor G.A."/>
            <person name="Thomma B.P."/>
            <person name="Van De Peer Y."/>
            <person name="Bolton M.D."/>
        </authorList>
    </citation>
    <scope>NUCLEOTIDE SEQUENCE [LARGE SCALE GENOMIC DNA]</scope>
    <source>
        <strain evidence="2 4">09-40</strain>
    </source>
</reference>
<organism evidence="2 4">
    <name type="scientific">Cercospora beticola</name>
    <name type="common">Sugarbeet leaf spot fungus</name>
    <dbReference type="NCBI Taxonomy" id="122368"/>
    <lineage>
        <taxon>Eukaryota</taxon>
        <taxon>Fungi</taxon>
        <taxon>Dikarya</taxon>
        <taxon>Ascomycota</taxon>
        <taxon>Pezizomycotina</taxon>
        <taxon>Dothideomycetes</taxon>
        <taxon>Dothideomycetidae</taxon>
        <taxon>Mycosphaerellales</taxon>
        <taxon>Mycosphaerellaceae</taxon>
        <taxon>Cercospora</taxon>
    </lineage>
</organism>
<evidence type="ECO:0000313" key="4">
    <source>
        <dbReference type="Proteomes" id="UP000230605"/>
    </source>
</evidence>
<name>A0A2G5HDL4_CERBT</name>
<evidence type="ECO:0000313" key="5">
    <source>
        <dbReference type="Proteomes" id="UP001302367"/>
    </source>
</evidence>
<feature type="region of interest" description="Disordered" evidence="1">
    <location>
        <begin position="1"/>
        <end position="30"/>
    </location>
</feature>
<dbReference type="Proteomes" id="UP001302367">
    <property type="component" value="Chromosome 9"/>
</dbReference>
<dbReference type="AlphaFoldDB" id="A0A2G5HDL4"/>
<evidence type="ECO:0000313" key="2">
    <source>
        <dbReference type="EMBL" id="PIA90322.1"/>
    </source>
</evidence>
<dbReference type="Proteomes" id="UP000230605">
    <property type="component" value="Chromosome 9"/>
</dbReference>
<sequence length="397" mass="45359">MTAPPQEPEGDLPASVDSPADDSEHEEKSGILCNKSSQTLALASASTPQTATTAMYQRYQPLPVLDITKHKALPSAARQREIDRAVQKFSGNAQNMFVHHVEPVIQHRRKDLRATGRIERLHHKTAAQIWSLMSPEQSFFWTQKVTELRLALKQGTLKAEDCLRDAGYNDEWYECRRFAEMAVAEYMKQEVPEEFREERLDQARQDMVTDRMRDDTKSGGAEQVTEDDREKYGQVENQNEFLHSATVPTGTGDDIPPLDQTLPQVDLGKATWLCTTSITFAADYKEIRALDGKQQAARLRQVADLFDATGRVLFYYYAYPHVWKRLRPPEVDQTVASVVHEKWRCMRPPRKGIWEMHSRRVKKLLGDGNVDSLDLLELDSLDPDVLDLHRITEEILG</sequence>
<feature type="region of interest" description="Disordered" evidence="1">
    <location>
        <begin position="209"/>
        <end position="230"/>
    </location>
</feature>
<proteinExistence type="predicted"/>
<protein>
    <submittedName>
        <fullName evidence="2">Uncharacterized protein</fullName>
    </submittedName>
</protein>